<proteinExistence type="predicted"/>
<keyword evidence="12" id="KW-1185">Reference proteome</keyword>
<feature type="transmembrane region" description="Helical" evidence="10">
    <location>
        <begin position="392"/>
        <end position="415"/>
    </location>
</feature>
<evidence type="ECO:0000256" key="7">
    <source>
        <dbReference type="ARBA" id="ARBA00023065"/>
    </source>
</evidence>
<keyword evidence="5 10" id="KW-0812">Transmembrane</keyword>
<keyword evidence="2" id="KW-0813">Transport</keyword>
<evidence type="ECO:0000256" key="10">
    <source>
        <dbReference type="SAM" id="Phobius"/>
    </source>
</evidence>
<dbReference type="NCBIfam" id="TIGR00797">
    <property type="entry name" value="matE"/>
    <property type="match status" value="1"/>
</dbReference>
<evidence type="ECO:0000256" key="9">
    <source>
        <dbReference type="ARBA" id="ARBA00031636"/>
    </source>
</evidence>
<dbReference type="CDD" id="cd13133">
    <property type="entry name" value="MATE_like_7"/>
    <property type="match status" value="1"/>
</dbReference>
<evidence type="ECO:0000256" key="5">
    <source>
        <dbReference type="ARBA" id="ARBA00022692"/>
    </source>
</evidence>
<evidence type="ECO:0000256" key="2">
    <source>
        <dbReference type="ARBA" id="ARBA00022448"/>
    </source>
</evidence>
<evidence type="ECO:0000256" key="4">
    <source>
        <dbReference type="ARBA" id="ARBA00022475"/>
    </source>
</evidence>
<feature type="transmembrane region" description="Helical" evidence="10">
    <location>
        <begin position="192"/>
        <end position="214"/>
    </location>
</feature>
<dbReference type="AlphaFoldDB" id="A0A3N2DPI5"/>
<dbReference type="EMBL" id="RKHR01000004">
    <property type="protein sequence ID" value="ROS01728.1"/>
    <property type="molecule type" value="Genomic_DNA"/>
</dbReference>
<dbReference type="Pfam" id="PF01554">
    <property type="entry name" value="MatE"/>
    <property type="match status" value="2"/>
</dbReference>
<keyword evidence="3" id="KW-0050">Antiport</keyword>
<keyword evidence="8 10" id="KW-0472">Membrane</keyword>
<keyword evidence="4" id="KW-1003">Cell membrane</keyword>
<dbReference type="RefSeq" id="WP_245980682.1">
    <property type="nucleotide sequence ID" value="NZ_RKHR01000004.1"/>
</dbReference>
<dbReference type="GO" id="GO:0006811">
    <property type="term" value="P:monoatomic ion transport"/>
    <property type="evidence" value="ECO:0007669"/>
    <property type="project" value="UniProtKB-KW"/>
</dbReference>
<feature type="transmembrane region" description="Helical" evidence="10">
    <location>
        <begin position="133"/>
        <end position="155"/>
    </location>
</feature>
<feature type="transmembrane region" description="Helical" evidence="10">
    <location>
        <begin position="162"/>
        <end position="186"/>
    </location>
</feature>
<feature type="transmembrane region" description="Helical" evidence="10">
    <location>
        <begin position="46"/>
        <end position="71"/>
    </location>
</feature>
<keyword evidence="6 10" id="KW-1133">Transmembrane helix</keyword>
<name>A0A3N2DPI5_9GAMM</name>
<dbReference type="InterPro" id="IPR048279">
    <property type="entry name" value="MdtK-like"/>
</dbReference>
<dbReference type="Proteomes" id="UP000275394">
    <property type="component" value="Unassembled WGS sequence"/>
</dbReference>
<evidence type="ECO:0000256" key="8">
    <source>
        <dbReference type="ARBA" id="ARBA00023136"/>
    </source>
</evidence>
<dbReference type="GO" id="GO:0005886">
    <property type="term" value="C:plasma membrane"/>
    <property type="evidence" value="ECO:0007669"/>
    <property type="project" value="UniProtKB-SubCell"/>
</dbReference>
<organism evidence="11 12">
    <name type="scientific">Sinobacterium caligoides</name>
    <dbReference type="NCBI Taxonomy" id="933926"/>
    <lineage>
        <taxon>Bacteria</taxon>
        <taxon>Pseudomonadati</taxon>
        <taxon>Pseudomonadota</taxon>
        <taxon>Gammaproteobacteria</taxon>
        <taxon>Cellvibrionales</taxon>
        <taxon>Spongiibacteraceae</taxon>
        <taxon>Sinobacterium</taxon>
    </lineage>
</organism>
<feature type="transmembrane region" description="Helical" evidence="10">
    <location>
        <begin position="91"/>
        <end position="113"/>
    </location>
</feature>
<comment type="subcellular location">
    <subcellularLocation>
        <location evidence="1">Cell inner membrane</location>
        <topology evidence="1">Multi-pass membrane protein</topology>
    </subcellularLocation>
</comment>
<evidence type="ECO:0000256" key="6">
    <source>
        <dbReference type="ARBA" id="ARBA00022989"/>
    </source>
</evidence>
<gene>
    <name evidence="11" type="ORF">EDC56_2173</name>
</gene>
<dbReference type="PIRSF" id="PIRSF006603">
    <property type="entry name" value="DinF"/>
    <property type="match status" value="1"/>
</dbReference>
<keyword evidence="7" id="KW-0406">Ion transport</keyword>
<sequence>MFKVITKEMRTLQALLVLAAPMIVSQGAFAVMIFCDRYFLSQVSPTHMAAALGGGVAVFFCQSLFIGVLAYGNAIVAHNFGAGDFHKCSKVMTQAALLSLISLPILMLIGYFVADLFAAMGHAKEQLVLEKQYFFALLLMSPLQLLKVSIASYFAGISRTKVVMAADTLGVLMNIPLSYGFVFGVWGLPELGILGAALGTAISMAFSLAVYALFYFHPEHRRQFAVADSWGIDRGILRRYLRLGLPSGIETFLNVAAFNLFLLMFQSYGVVEGASSAIVLNWDIMSFVPMMGLSIAIVSMVGRSVGAGNVDGINQVIRSGFMLSISYSVVLGLLYLIFRHELVAIFVIEGPEAEQIKVMAGHMMLGLVSYTVADAIILVSGGVLRGIGDTRWMMVVSVSLHWLMLLAQVVVIRILEWGPQASWNLFVMMIVTTAVVYLWRLSQRRWQDKEVMSGMLAKHA</sequence>
<feature type="transmembrane region" description="Helical" evidence="10">
    <location>
        <begin position="358"/>
        <end position="380"/>
    </location>
</feature>
<dbReference type="PANTHER" id="PTHR43298">
    <property type="entry name" value="MULTIDRUG RESISTANCE PROTEIN NORM-RELATED"/>
    <property type="match status" value="1"/>
</dbReference>
<dbReference type="GO" id="GO:0015297">
    <property type="term" value="F:antiporter activity"/>
    <property type="evidence" value="ECO:0007669"/>
    <property type="project" value="UniProtKB-KW"/>
</dbReference>
<evidence type="ECO:0000256" key="3">
    <source>
        <dbReference type="ARBA" id="ARBA00022449"/>
    </source>
</evidence>
<dbReference type="InterPro" id="IPR002528">
    <property type="entry name" value="MATE_fam"/>
</dbReference>
<evidence type="ECO:0000256" key="1">
    <source>
        <dbReference type="ARBA" id="ARBA00004429"/>
    </source>
</evidence>
<reference evidence="11 12" key="1">
    <citation type="submission" date="2018-11" db="EMBL/GenBank/DDBJ databases">
        <title>Genomic Encyclopedia of Type Strains, Phase IV (KMG-IV): sequencing the most valuable type-strain genomes for metagenomic binning, comparative biology and taxonomic classification.</title>
        <authorList>
            <person name="Goeker M."/>
        </authorList>
    </citation>
    <scope>NUCLEOTIDE SEQUENCE [LARGE SCALE GENOMIC DNA]</scope>
    <source>
        <strain evidence="11 12">DSM 100316</strain>
    </source>
</reference>
<dbReference type="PANTHER" id="PTHR43298:SF2">
    <property type="entry name" value="FMN_FAD EXPORTER YEEO-RELATED"/>
    <property type="match status" value="1"/>
</dbReference>
<feature type="transmembrane region" description="Helical" evidence="10">
    <location>
        <begin position="421"/>
        <end position="439"/>
    </location>
</feature>
<feature type="transmembrane region" description="Helical" evidence="10">
    <location>
        <begin position="243"/>
        <end position="264"/>
    </location>
</feature>
<dbReference type="GO" id="GO:0042910">
    <property type="term" value="F:xenobiotic transmembrane transporter activity"/>
    <property type="evidence" value="ECO:0007669"/>
    <property type="project" value="InterPro"/>
</dbReference>
<protein>
    <recommendedName>
        <fullName evidence="9">Multidrug-efflux transporter</fullName>
    </recommendedName>
</protein>
<comment type="caution">
    <text evidence="11">The sequence shown here is derived from an EMBL/GenBank/DDBJ whole genome shotgun (WGS) entry which is preliminary data.</text>
</comment>
<accession>A0A3N2DPI5</accession>
<feature type="transmembrane region" description="Helical" evidence="10">
    <location>
        <begin position="317"/>
        <end position="338"/>
    </location>
</feature>
<dbReference type="InterPro" id="IPR050222">
    <property type="entry name" value="MATE_MdtK"/>
</dbReference>
<feature type="transmembrane region" description="Helical" evidence="10">
    <location>
        <begin position="284"/>
        <end position="305"/>
    </location>
</feature>
<evidence type="ECO:0000313" key="12">
    <source>
        <dbReference type="Proteomes" id="UP000275394"/>
    </source>
</evidence>
<evidence type="ECO:0000313" key="11">
    <source>
        <dbReference type="EMBL" id="ROS01728.1"/>
    </source>
</evidence>